<keyword evidence="2" id="KW-1185">Reference proteome</keyword>
<comment type="caution">
    <text evidence="1">The sequence shown here is derived from an EMBL/GenBank/DDBJ whole genome shotgun (WGS) entry which is preliminary data.</text>
</comment>
<dbReference type="Proteomes" id="UP001390339">
    <property type="component" value="Unassembled WGS sequence"/>
</dbReference>
<proteinExistence type="predicted"/>
<gene>
    <name evidence="1" type="ORF">PGQ11_003951</name>
</gene>
<reference evidence="1 2" key="1">
    <citation type="journal article" date="2024" name="IMA Fungus">
        <title>Apiospora arundinis, a panoply of carbohydrate-active enzymes and secondary metabolites.</title>
        <authorList>
            <person name="Sorensen T."/>
            <person name="Petersen C."/>
            <person name="Muurmann A.T."/>
            <person name="Christiansen J.V."/>
            <person name="Brundto M.L."/>
            <person name="Overgaard C.K."/>
            <person name="Boysen A.T."/>
            <person name="Wollenberg R.D."/>
            <person name="Larsen T.O."/>
            <person name="Sorensen J.L."/>
            <person name="Nielsen K.L."/>
            <person name="Sondergaard T.E."/>
        </authorList>
    </citation>
    <scope>NUCLEOTIDE SEQUENCE [LARGE SCALE GENOMIC DNA]</scope>
    <source>
        <strain evidence="1 2">AAU 773</strain>
    </source>
</reference>
<sequence>MASHPPDAIQDILDMSNGPDNLLHSFIVYVGPQRRKFMLLGQLLNLKRIDLDHLIGSPGTSTDEIWLEKVDPEAFNLFAQWLYGIGLPRVQKTWLQTKQLDINDGIFQEIPSPEHLAGSGALASDLMYPKEGGYMQKFTNIVSHPSYIKFSPEEIRLADMIRMSDALINTEQRGAVTKQKDAAVSPAVVLEAGALEAEANSERIQTILLKLVLLAEKARWHQCFNDALSNYRHGERQLSRVSPQPDHIDMAYSSIRHDSKEPASDFSPTLHFMADYAYFKGVEHRQLTAYQPLFSKYPRFLRDIQLRETGTMEVPGVTKLQRFGLNAQILTEFLHTYRSPLDDLEGRYMLHGEACPETFSHGNEVGASKWDVVD</sequence>
<name>A0ABR2J707_9PEZI</name>
<evidence type="ECO:0008006" key="3">
    <source>
        <dbReference type="Google" id="ProtNLM"/>
    </source>
</evidence>
<evidence type="ECO:0000313" key="1">
    <source>
        <dbReference type="EMBL" id="KAK8873437.1"/>
    </source>
</evidence>
<accession>A0ABR2J707</accession>
<protein>
    <recommendedName>
        <fullName evidence="3">BTB domain-containing protein</fullName>
    </recommendedName>
</protein>
<dbReference type="EMBL" id="JAPCWZ010000003">
    <property type="protein sequence ID" value="KAK8873437.1"/>
    <property type="molecule type" value="Genomic_DNA"/>
</dbReference>
<evidence type="ECO:0000313" key="2">
    <source>
        <dbReference type="Proteomes" id="UP001390339"/>
    </source>
</evidence>
<organism evidence="1 2">
    <name type="scientific">Apiospora arundinis</name>
    <dbReference type="NCBI Taxonomy" id="335852"/>
    <lineage>
        <taxon>Eukaryota</taxon>
        <taxon>Fungi</taxon>
        <taxon>Dikarya</taxon>
        <taxon>Ascomycota</taxon>
        <taxon>Pezizomycotina</taxon>
        <taxon>Sordariomycetes</taxon>
        <taxon>Xylariomycetidae</taxon>
        <taxon>Amphisphaeriales</taxon>
        <taxon>Apiosporaceae</taxon>
        <taxon>Apiospora</taxon>
    </lineage>
</organism>